<evidence type="ECO:0000313" key="1">
    <source>
        <dbReference type="EMBL" id="MPN19905.1"/>
    </source>
</evidence>
<organism evidence="1">
    <name type="scientific">bioreactor metagenome</name>
    <dbReference type="NCBI Taxonomy" id="1076179"/>
    <lineage>
        <taxon>unclassified sequences</taxon>
        <taxon>metagenomes</taxon>
        <taxon>ecological metagenomes</taxon>
    </lineage>
</organism>
<dbReference type="EMBL" id="VSSQ01067535">
    <property type="protein sequence ID" value="MPN19905.1"/>
    <property type="molecule type" value="Genomic_DNA"/>
</dbReference>
<reference evidence="1" key="1">
    <citation type="submission" date="2019-08" db="EMBL/GenBank/DDBJ databases">
        <authorList>
            <person name="Kucharzyk K."/>
            <person name="Murdoch R.W."/>
            <person name="Higgins S."/>
            <person name="Loffler F."/>
        </authorList>
    </citation>
    <scope>NUCLEOTIDE SEQUENCE</scope>
</reference>
<comment type="caution">
    <text evidence="1">The sequence shown here is derived from an EMBL/GenBank/DDBJ whole genome shotgun (WGS) entry which is preliminary data.</text>
</comment>
<dbReference type="AlphaFoldDB" id="A0A645FZT5"/>
<sequence length="159" mass="18455">MLIVDCRTVSIHKKTFKSLFLKIQPVDPQVSGNPLYAFFFFQYIPDNIITDTLRISGIWFEHFEFPSVIHVQTIPGTKPHQSVRILGYGIDGTVRESVVVGQIDEIIGFCYDGNYRKNKDNKRPVLLHLRSRSLYLHANIMFFKRKVFVAGILFQQYSI</sequence>
<accession>A0A645FZT5</accession>
<gene>
    <name evidence="1" type="ORF">SDC9_167280</name>
</gene>
<proteinExistence type="predicted"/>
<name>A0A645FZT5_9ZZZZ</name>
<protein>
    <submittedName>
        <fullName evidence="1">Uncharacterized protein</fullName>
    </submittedName>
</protein>